<organism evidence="1 2">
    <name type="scientific">Pseudomonas capeferrum</name>
    <dbReference type="NCBI Taxonomy" id="1495066"/>
    <lineage>
        <taxon>Bacteria</taxon>
        <taxon>Pseudomonadati</taxon>
        <taxon>Pseudomonadota</taxon>
        <taxon>Gammaproteobacteria</taxon>
        <taxon>Pseudomonadales</taxon>
        <taxon>Pseudomonadaceae</taxon>
        <taxon>Pseudomonas</taxon>
    </lineage>
</organism>
<dbReference type="RefSeq" id="WP_033696802.1">
    <property type="nucleotide sequence ID" value="NZ_CP116669.1"/>
</dbReference>
<keyword evidence="2" id="KW-1185">Reference proteome</keyword>
<protein>
    <submittedName>
        <fullName evidence="1">Uncharacterized protein</fullName>
    </submittedName>
</protein>
<gene>
    <name evidence="1" type="ORF">PMC74_08925</name>
</gene>
<accession>A0ABY7RDV5</accession>
<evidence type="ECO:0000313" key="2">
    <source>
        <dbReference type="Proteomes" id="UP001214301"/>
    </source>
</evidence>
<dbReference type="Proteomes" id="UP001214301">
    <property type="component" value="Chromosome"/>
</dbReference>
<proteinExistence type="predicted"/>
<evidence type="ECO:0000313" key="1">
    <source>
        <dbReference type="EMBL" id="WCI01986.1"/>
    </source>
</evidence>
<dbReference type="GeneID" id="301034260"/>
<dbReference type="EMBL" id="CP116669">
    <property type="protein sequence ID" value="WCI01986.1"/>
    <property type="molecule type" value="Genomic_DNA"/>
</dbReference>
<sequence>MECKKGTSAMLEWRCRFLAEGSLDEEGYDEALRSAGVLEQSGVISTLEWIKLVKLANSALLHVR</sequence>
<reference evidence="1 2" key="1">
    <citation type="journal article" date="2020" name="Front. Microbiol.">
        <title>Toward Biorecycling: Isolation of a Soil Bacterium That Grows on a Polyurethane Oligomer and Monomer.</title>
        <authorList>
            <person name="Espinosa M.J.C."/>
            <person name="Blanco A.C."/>
            <person name="Schmidgall T."/>
            <person name="Atanasoff-Kardjalieff A.K."/>
            <person name="Kappelmeyer U."/>
            <person name="Tischler D."/>
            <person name="Pieper D.H."/>
            <person name="Heipieper H.J."/>
            <person name="Eberlein C."/>
        </authorList>
    </citation>
    <scope>NUCLEOTIDE SEQUENCE [LARGE SCALE GENOMIC DNA]</scope>
    <source>
        <strain evidence="1 2">TDA1</strain>
    </source>
</reference>
<name>A0ABY7RDV5_9PSED</name>